<dbReference type="KEGG" id="wna:KA717_15340"/>
<dbReference type="EMBL" id="CP073041">
    <property type="protein sequence ID" value="UXE63806.1"/>
    <property type="molecule type" value="Genomic_DNA"/>
</dbReference>
<evidence type="ECO:0000256" key="3">
    <source>
        <dbReference type="RuleBase" id="RU004075"/>
    </source>
</evidence>
<dbReference type="PANTHER" id="PTHR43586:SF4">
    <property type="entry name" value="ISOPENICILLIN N EPIMERASE"/>
    <property type="match status" value="1"/>
</dbReference>
<protein>
    <submittedName>
        <fullName evidence="6">Aminotransferase class V-fold PLP-dependent enzyme</fullName>
    </submittedName>
</protein>
<evidence type="ECO:0000256" key="1">
    <source>
        <dbReference type="ARBA" id="ARBA00001933"/>
    </source>
</evidence>
<comment type="similarity">
    <text evidence="3">Belongs to the class-V pyridoxal-phosphate-dependent aminotransferase family.</text>
</comment>
<sequence length="396" mass="43357">MSVTNTTVDSLPSLRAAFPGLEGKHYFNFGGQGILPQLSLTAILEAYGFLEAEGPFSIVGNRWFQNQLSQLRQSLAQELNVAIGTMTITDNVTAGCNIVLWGMDWQAGDHILLTDCEHPGVIAIVQAIAARFGVTYSECPLLATLESGDPVTVIQDQLTPKTRLVVLSHLLWNTGQVLPLEAIAQACHDYPGHYPIQVLVDGAQSAGSLALNLSNSVVDYYAFTGHKWFCGPAGVGGLYIKPEHLPQLLPTYVGWRSLEYNAQGQVVGWKADGSRFEVATSAVPQYAGLRAAIAVHQQAGTSQERYQQICALSRYLWEGLQEIGGLTCLLPTYPEAGLVSFRLTEGKSPAQLVQKLEDSRFYLRTIVSPSCIRACCHYFTTKEEIEQLLELLRKLI</sequence>
<dbReference type="InterPro" id="IPR015421">
    <property type="entry name" value="PyrdxlP-dep_Trfase_major"/>
</dbReference>
<dbReference type="AlphaFoldDB" id="A0A977PY60"/>
<proteinExistence type="inferred from homology"/>
<dbReference type="Gene3D" id="3.40.640.10">
    <property type="entry name" value="Type I PLP-dependent aspartate aminotransferase-like (Major domain)"/>
    <property type="match status" value="1"/>
</dbReference>
<name>A0A977PY60_9CYAN</name>
<dbReference type="InterPro" id="IPR000192">
    <property type="entry name" value="Aminotrans_V_dom"/>
</dbReference>
<organism evidence="6">
    <name type="scientific">Woronichinia naegeliana WA131</name>
    <dbReference type="NCBI Taxonomy" id="2824559"/>
    <lineage>
        <taxon>Bacteria</taxon>
        <taxon>Bacillati</taxon>
        <taxon>Cyanobacteriota</taxon>
        <taxon>Cyanophyceae</taxon>
        <taxon>Synechococcales</taxon>
        <taxon>Coelosphaeriaceae</taxon>
        <taxon>Woronichinia</taxon>
    </lineage>
</organism>
<dbReference type="InterPro" id="IPR020578">
    <property type="entry name" value="Aminotrans_V_PyrdxlP_BS"/>
</dbReference>
<reference evidence="6" key="1">
    <citation type="submission" date="2021-04" db="EMBL/GenBank/DDBJ databases">
        <title>Genome sequence of Woronichinia naegeliana from Washington state freshwater lake bloom.</title>
        <authorList>
            <person name="Dreher T.W."/>
        </authorList>
    </citation>
    <scope>NUCLEOTIDE SEQUENCE</scope>
    <source>
        <strain evidence="6">WA131</strain>
    </source>
</reference>
<evidence type="ECO:0000256" key="4">
    <source>
        <dbReference type="RuleBase" id="RU004504"/>
    </source>
</evidence>
<dbReference type="PANTHER" id="PTHR43586">
    <property type="entry name" value="CYSTEINE DESULFURASE"/>
    <property type="match status" value="1"/>
</dbReference>
<feature type="domain" description="Aminotransferase class V" evidence="5">
    <location>
        <begin position="65"/>
        <end position="387"/>
    </location>
</feature>
<dbReference type="SUPFAM" id="SSF53383">
    <property type="entry name" value="PLP-dependent transferases"/>
    <property type="match status" value="1"/>
</dbReference>
<evidence type="ECO:0000313" key="6">
    <source>
        <dbReference type="EMBL" id="UXE63806.1"/>
    </source>
</evidence>
<dbReference type="GO" id="GO:0008483">
    <property type="term" value="F:transaminase activity"/>
    <property type="evidence" value="ECO:0007669"/>
    <property type="project" value="UniProtKB-KW"/>
</dbReference>
<keyword evidence="6" id="KW-0032">Aminotransferase</keyword>
<evidence type="ECO:0000259" key="5">
    <source>
        <dbReference type="Pfam" id="PF00266"/>
    </source>
</evidence>
<comment type="cofactor">
    <cofactor evidence="1 4">
        <name>pyridoxal 5'-phosphate</name>
        <dbReference type="ChEBI" id="CHEBI:597326"/>
    </cofactor>
</comment>
<dbReference type="Gene3D" id="3.90.1150.10">
    <property type="entry name" value="Aspartate Aminotransferase, domain 1"/>
    <property type="match status" value="1"/>
</dbReference>
<dbReference type="Proteomes" id="UP001065613">
    <property type="component" value="Chromosome"/>
</dbReference>
<accession>A0A977PY60</accession>
<gene>
    <name evidence="6" type="ORF">KA717_15340</name>
</gene>
<dbReference type="InterPro" id="IPR015424">
    <property type="entry name" value="PyrdxlP-dep_Trfase"/>
</dbReference>
<dbReference type="Pfam" id="PF00266">
    <property type="entry name" value="Aminotran_5"/>
    <property type="match status" value="1"/>
</dbReference>
<keyword evidence="2" id="KW-0663">Pyridoxal phosphate</keyword>
<dbReference type="PROSITE" id="PS00595">
    <property type="entry name" value="AA_TRANSFER_CLASS_5"/>
    <property type="match status" value="1"/>
</dbReference>
<evidence type="ECO:0000256" key="2">
    <source>
        <dbReference type="ARBA" id="ARBA00022898"/>
    </source>
</evidence>
<dbReference type="InterPro" id="IPR015422">
    <property type="entry name" value="PyrdxlP-dep_Trfase_small"/>
</dbReference>
<keyword evidence="6" id="KW-0808">Transferase</keyword>